<feature type="region of interest" description="Disordered" evidence="7">
    <location>
        <begin position="1191"/>
        <end position="1215"/>
    </location>
</feature>
<dbReference type="InterPro" id="IPR052412">
    <property type="entry name" value="CC-Dev_Transcription_Reg"/>
</dbReference>
<feature type="compositionally biased region" description="Polar residues" evidence="7">
    <location>
        <begin position="2100"/>
        <end position="2130"/>
    </location>
</feature>
<feature type="region of interest" description="Disordered" evidence="7">
    <location>
        <begin position="1651"/>
        <end position="1695"/>
    </location>
</feature>
<dbReference type="OrthoDB" id="10051111at2759"/>
<feature type="compositionally biased region" description="Polar residues" evidence="7">
    <location>
        <begin position="1476"/>
        <end position="1489"/>
    </location>
</feature>
<keyword evidence="4" id="KW-0804">Transcription</keyword>
<feature type="compositionally biased region" description="Polar residues" evidence="7">
    <location>
        <begin position="892"/>
        <end position="901"/>
    </location>
</feature>
<feature type="compositionally biased region" description="Polar residues" evidence="7">
    <location>
        <begin position="295"/>
        <end position="305"/>
    </location>
</feature>
<feature type="region of interest" description="Disordered" evidence="7">
    <location>
        <begin position="890"/>
        <end position="935"/>
    </location>
</feature>
<feature type="compositionally biased region" description="Polar residues" evidence="7">
    <location>
        <begin position="1662"/>
        <end position="1690"/>
    </location>
</feature>
<keyword evidence="1" id="KW-0597">Phosphoprotein</keyword>
<feature type="region of interest" description="Disordered" evidence="7">
    <location>
        <begin position="1323"/>
        <end position="1359"/>
    </location>
</feature>
<feature type="compositionally biased region" description="Basic and acidic residues" evidence="7">
    <location>
        <begin position="918"/>
        <end position="928"/>
    </location>
</feature>
<feature type="compositionally biased region" description="Polar residues" evidence="7">
    <location>
        <begin position="2472"/>
        <end position="2497"/>
    </location>
</feature>
<feature type="compositionally biased region" description="Low complexity" evidence="7">
    <location>
        <begin position="2230"/>
        <end position="2242"/>
    </location>
</feature>
<feature type="region of interest" description="Disordered" evidence="7">
    <location>
        <begin position="955"/>
        <end position="975"/>
    </location>
</feature>
<dbReference type="InterPro" id="IPR058607">
    <property type="entry name" value="HMG-box_Cic-like"/>
</dbReference>
<dbReference type="Pfam" id="PF00505">
    <property type="entry name" value="HMG_box"/>
    <property type="match status" value="1"/>
</dbReference>
<feature type="region of interest" description="Disordered" evidence="7">
    <location>
        <begin position="1084"/>
        <end position="1120"/>
    </location>
</feature>
<evidence type="ECO:0000256" key="2">
    <source>
        <dbReference type="ARBA" id="ARBA00023015"/>
    </source>
</evidence>
<dbReference type="InterPro" id="IPR032147">
    <property type="entry name" value="Cic_dom"/>
</dbReference>
<dbReference type="SMART" id="SM00398">
    <property type="entry name" value="HMG"/>
    <property type="match status" value="1"/>
</dbReference>
<feature type="compositionally biased region" description="Low complexity" evidence="7">
    <location>
        <begin position="1456"/>
        <end position="1466"/>
    </location>
</feature>
<feature type="region of interest" description="Disordered" evidence="7">
    <location>
        <begin position="1819"/>
        <end position="1843"/>
    </location>
</feature>
<feature type="compositionally biased region" description="Low complexity" evidence="7">
    <location>
        <begin position="1503"/>
        <end position="1512"/>
    </location>
</feature>
<dbReference type="PANTHER" id="PTHR13059">
    <property type="entry name" value="HMG-BOX TRANSCRIPTION FACTOR BBX"/>
    <property type="match status" value="1"/>
</dbReference>
<feature type="region of interest" description="Disordered" evidence="7">
    <location>
        <begin position="267"/>
        <end position="358"/>
    </location>
</feature>
<feature type="region of interest" description="Disordered" evidence="7">
    <location>
        <begin position="2100"/>
        <end position="2150"/>
    </location>
</feature>
<feature type="compositionally biased region" description="Acidic residues" evidence="7">
    <location>
        <begin position="1400"/>
        <end position="1411"/>
    </location>
</feature>
<evidence type="ECO:0000256" key="7">
    <source>
        <dbReference type="SAM" id="MobiDB-lite"/>
    </source>
</evidence>
<feature type="compositionally biased region" description="Polar residues" evidence="7">
    <location>
        <begin position="1628"/>
        <end position="1639"/>
    </location>
</feature>
<organism evidence="9 10">
    <name type="scientific">Stomoxys calcitrans</name>
    <name type="common">Stable fly</name>
    <name type="synonym">Conops calcitrans</name>
    <dbReference type="NCBI Taxonomy" id="35570"/>
    <lineage>
        <taxon>Eukaryota</taxon>
        <taxon>Metazoa</taxon>
        <taxon>Ecdysozoa</taxon>
        <taxon>Arthropoda</taxon>
        <taxon>Hexapoda</taxon>
        <taxon>Insecta</taxon>
        <taxon>Pterygota</taxon>
        <taxon>Neoptera</taxon>
        <taxon>Endopterygota</taxon>
        <taxon>Diptera</taxon>
        <taxon>Brachycera</taxon>
        <taxon>Muscomorpha</taxon>
        <taxon>Muscoidea</taxon>
        <taxon>Muscidae</taxon>
        <taxon>Stomoxys</taxon>
    </lineage>
</organism>
<accession>A0A1I8QDA5</accession>
<dbReference type="InterPro" id="IPR009071">
    <property type="entry name" value="HMG_box_dom"/>
</dbReference>
<feature type="compositionally biased region" description="Polar residues" evidence="7">
    <location>
        <begin position="1419"/>
        <end position="1429"/>
    </location>
</feature>
<feature type="DNA-binding region" description="HMG box" evidence="6">
    <location>
        <begin position="1541"/>
        <end position="1609"/>
    </location>
</feature>
<feature type="compositionally biased region" description="Polar residues" evidence="7">
    <location>
        <begin position="2392"/>
        <end position="2411"/>
    </location>
</feature>
<feature type="compositionally biased region" description="Low complexity" evidence="7">
    <location>
        <begin position="2010"/>
        <end position="2037"/>
    </location>
</feature>
<feature type="compositionally biased region" description="Low complexity" evidence="7">
    <location>
        <begin position="810"/>
        <end position="823"/>
    </location>
</feature>
<keyword evidence="2" id="KW-0805">Transcription regulation</keyword>
<reference evidence="9" key="1">
    <citation type="submission" date="2020-05" db="UniProtKB">
        <authorList>
            <consortium name="EnsemblMetazoa"/>
        </authorList>
    </citation>
    <scope>IDENTIFICATION</scope>
    <source>
        <strain evidence="9">USDA</strain>
    </source>
</reference>
<dbReference type="Pfam" id="PF16090">
    <property type="entry name" value="DUF4819"/>
    <property type="match status" value="1"/>
</dbReference>
<gene>
    <name evidence="9" type="primary">106088288</name>
</gene>
<feature type="compositionally biased region" description="Polar residues" evidence="7">
    <location>
        <begin position="2139"/>
        <end position="2150"/>
    </location>
</feature>
<dbReference type="SUPFAM" id="SSF47095">
    <property type="entry name" value="HMG-box"/>
    <property type="match status" value="1"/>
</dbReference>
<feature type="region of interest" description="Disordered" evidence="7">
    <location>
        <begin position="1614"/>
        <end position="1639"/>
    </location>
</feature>
<protein>
    <recommendedName>
        <fullName evidence="8">HMG box domain-containing protein</fullName>
    </recommendedName>
</protein>
<feature type="compositionally biased region" description="Low complexity" evidence="7">
    <location>
        <begin position="267"/>
        <end position="294"/>
    </location>
</feature>
<feature type="region of interest" description="Disordered" evidence="7">
    <location>
        <begin position="754"/>
        <end position="785"/>
    </location>
</feature>
<dbReference type="EnsemblMetazoa" id="SCAU016042-RB">
    <property type="protein sequence ID" value="SCAU016042-PB"/>
    <property type="gene ID" value="SCAU016042"/>
</dbReference>
<sequence length="2513" mass="267967">MVTPSTVVATTAVSSASSSSTALATATINDNNSSLSSSLQNASNVNQHQQQQDVAQITSMSGATTTVAVTSSYSVAIPRQHPKKRKFDPSELDEANNDGNNHHHHTQPKQDSATNTTSSSSEIKCVSTKGLPTSISYSSVVNPTTTTTTTTCNSTTSAAIGNGTPSYACSTNGTAVGAGGSDGIYTLPTSTQFGSPTGAVTSLAFSSHDTGSGSLVSVASKASTCMEIPEKRTIITSSHTAGISSGSTITTTLTSSLASLADKQFISNDNRNNNNSNSINGNNQQQSGVAGQQQRYNFMQQQKPHSSAHVVTVVNSSQQQHHHIVLQQQQSHQLHQQQQSLTSSSSPSSSSTTTTSTNVLPSALASSSTTINDEIVLNLRDWINTRVLAKLKNYYAPGITRQPNSSSSSSLSGDVPPNSIIVEFDPPENSTHLYTDVLNSGRFNVILDASPPAADIIEDTRVCVRTLIEGRDGCVFVEGTVVEVHPATKQFTVQIGTTESGAALLNTVRRADLRLLLPPWWDELNEVSPIPAPTSVSGKKVLSSPQSRRSLGGGNTVLSLNQQSHHSGRSVLGGKSAGQMHTPQHMYHLPEQQSQTTQASASQPHMTYVNNKMLTAGGVAILHRPSHSLTVQQKQDDYYRTIGTSPFPAAGNGGNIVNGSNGNILANQNSSYLLHGSENGVVDSTQSAVAAAAVGEHHLNVEATQTTQLHHHHQHHQQPHHHHQQQPQQLQSDHHHVVIDPKMQTSNSDDLLMQQRRQRQHQQHTRPSAAGPNATAYDDSYDSDEELKGVDIGGYASLADADPEKLSGCSKRSSMQSRGSTSSLLDQRLTPRSHPATPRSQANTPHRFKKGDIVESESGVRKKFNGKQWRRLCSLCSKESQRRGFCSRHLNQKGNSLRSTGPSRFPSDISSRSSSKTQIDEDTSRDSETSPNYRITGRFDQEETDVANMLVSLGSSRSGTPSYSSPVNHGTSPMNANNSPVPPVVATNRQNFFTPIGGGPATPSQDAHANKWKATPSPVMYNVMGGYGTQVICPESIRAQGGANVAGTAIAAGQVPPPPPPQKSPVSMVMHQPQTVVSAVPAPPPQHAAMSPHLPSSSMTMQQQQQQHHMQTSMSPGPPPPPIVISSSAATAATITSMAHATSVIRISPAAAATASATATNMTNAALVSQAAQSFHPVIVDATQLMPMLPHQQAAAPPASQQRQLSSPSPVVQSHAAQNMGGIPTLQGIQHTSSIHQIRHNQQHSQGSSGGGATLVPIQQIKQQPQSIPSQQLQQQHQQLINDKTIPKNGINAGSIFPWHTLLPHIHQSPVKCQQQQTATNYSLSGIVPPTPSPTISNTTEAAASTPPPPPPPQPVNSQGHLLIKQSLSSPGNPLNCSLTDAAKASALASSASDLTNSADDIDDQLDDDVFEPLPKNETPMTASNLSIKNKQRLGNEHIIRSGSYRSNIYSSSAAVEPAGSSSSSGCRGGADPSGSGETNEAASSNAHVSASKRRSQSLSALQQQQQQQQQQNAMSGPAVGSAADASSGKEPMSPMTKNKIRRPMNAFMIFSKKHRKLVHKKHPNQDNRTVSKILGEWWYALKPEEKAPYNELASSYKDAHFKLHPEWKWCSKDRRKSSSSSKGGAGVNNNPALTTTGGLNDVKYRLDSIDGSDSIDQDHSPTTPGFSTTFNSNNGSGVSQAAGGSNNCQNGGGIHDMQTDIIPLTIATYNTSCTESSDPTTINNHHLGGQKFIKEEPMKHDVTSEDEQMVIDEEPDEQQQQQSTAGNNSGIGLYQQNVETQNSTTSVDLKCRERVTDSDIEDTGHDFRKNLAGISHVNDKDDQQQQQVGSTPPATCKPTPLKALPPNLENNMMKFKQMSMLSYPSPKNPIGVTPFQPTGGAFKTMPISPKSTKHEEQQQQQTQQIIIKQEDLMDANYIKQEPPSPYKLNGSGTGGAICSTTATSSTSTSSNSQSGNIFTFNVPTASSALTQQQQQQQKSSQMLHQHQPPLRSPTASECRSAAGGGGGSQSQQTSLAVVSSSSVPSSPAAAASAGVTSMGGGQPKQILFAVNNAMPHHQYAILPMQQQMQYIFKKHNGQSELVPTSNPNTLILHNYSSQETLPMSPSQRSSLPTTPKSASESSIQRNAENSIEEGEGTQKPSQESSETQQQFILAPTPAQLGRAPFQRRKNMSVGSMGSIKQEGGGNFNTATILSNSGGGNGANNLNSPIMEGSSPIIGHVSTVAITSALPTPTSSSTTPNSDEQLPLTPSSSSGGAGSGSSGGCSSINASNIVPKSPKSMHGPKKKQLQQQDEKSNALASSVLADFEKKYEALPQFKPKDCQSPSAIAVPSSPRIYGTNYRKKNATAPPPVQRIQSEDEATDDTASIPPTPTQRFFGPDFNIDTLRELESSDQTGRSPRTPQTPLQSARSDASEKGHRKLLEQRRNLVLQLFAENGLFPTSQATIAFQTKHIDVFPRRQDLQLKIREVRQKQMSQSYTPQSAGPMTPSENSNPSMMSLSILPPNSNNNSNTE</sequence>
<feature type="region of interest" description="Disordered" evidence="7">
    <location>
        <begin position="1395"/>
        <end position="1430"/>
    </location>
</feature>
<feature type="compositionally biased region" description="Pro residues" evidence="7">
    <location>
        <begin position="1346"/>
        <end position="1355"/>
    </location>
</feature>
<dbReference type="InterPro" id="IPR036910">
    <property type="entry name" value="HMG_box_dom_sf"/>
</dbReference>
<evidence type="ECO:0000256" key="5">
    <source>
        <dbReference type="ARBA" id="ARBA00023242"/>
    </source>
</evidence>
<dbReference type="Proteomes" id="UP000095300">
    <property type="component" value="Unassembled WGS sequence"/>
</dbReference>
<dbReference type="PROSITE" id="PS50118">
    <property type="entry name" value="HMG_BOX_2"/>
    <property type="match status" value="1"/>
</dbReference>
<feature type="region of interest" description="Disordered" evidence="7">
    <location>
        <begin position="75"/>
        <end position="125"/>
    </location>
</feature>
<evidence type="ECO:0000259" key="8">
    <source>
        <dbReference type="PROSITE" id="PS50118"/>
    </source>
</evidence>
<evidence type="ECO:0000256" key="6">
    <source>
        <dbReference type="PROSITE-ProRule" id="PRU00267"/>
    </source>
</evidence>
<dbReference type="VEuPathDB" id="VectorBase:SCAU016042"/>
<feature type="region of interest" description="Disordered" evidence="7">
    <location>
        <begin position="2318"/>
        <end position="2419"/>
    </location>
</feature>
<keyword evidence="3 6" id="KW-0238">DNA-binding</keyword>
<dbReference type="PANTHER" id="PTHR13059:SF13">
    <property type="entry name" value="PROTEIN CAPICUA HOMOLOG"/>
    <property type="match status" value="1"/>
</dbReference>
<feature type="compositionally biased region" description="Basic residues" evidence="7">
    <location>
        <begin position="709"/>
        <end position="724"/>
    </location>
</feature>
<feature type="compositionally biased region" description="Low complexity" evidence="7">
    <location>
        <begin position="2498"/>
        <end position="2513"/>
    </location>
</feature>
<feature type="compositionally biased region" description="Low complexity" evidence="7">
    <location>
        <begin position="1968"/>
        <end position="1988"/>
    </location>
</feature>
<feature type="compositionally biased region" description="Low complexity" evidence="7">
    <location>
        <begin position="1096"/>
        <end position="1115"/>
    </location>
</feature>
<keyword evidence="10" id="KW-1185">Reference proteome</keyword>
<evidence type="ECO:0000313" key="9">
    <source>
        <dbReference type="EnsemblMetazoa" id="SCAU016042-PB"/>
    </source>
</evidence>
<feature type="region of interest" description="Disordered" evidence="7">
    <location>
        <begin position="800"/>
        <end position="852"/>
    </location>
</feature>
<feature type="domain" description="HMG box" evidence="8">
    <location>
        <begin position="1541"/>
        <end position="1609"/>
    </location>
</feature>
<feature type="region of interest" description="Disordered" evidence="7">
    <location>
        <begin position="705"/>
        <end position="733"/>
    </location>
</feature>
<feature type="compositionally biased region" description="Low complexity" evidence="7">
    <location>
        <begin position="325"/>
        <end position="357"/>
    </location>
</feature>
<dbReference type="GO" id="GO:0000981">
    <property type="term" value="F:DNA-binding transcription factor activity, RNA polymerase II-specific"/>
    <property type="evidence" value="ECO:0007669"/>
    <property type="project" value="TreeGrafter"/>
</dbReference>
<dbReference type="InterPro" id="IPR058606">
    <property type="entry name" value="HTH_Cic_C"/>
</dbReference>
<dbReference type="GO" id="GO:0000977">
    <property type="term" value="F:RNA polymerase II transcription regulatory region sequence-specific DNA binding"/>
    <property type="evidence" value="ECO:0007669"/>
    <property type="project" value="TreeGrafter"/>
</dbReference>
<feature type="region of interest" description="Disordered" evidence="7">
    <location>
        <begin position="528"/>
        <end position="582"/>
    </location>
</feature>
<feature type="compositionally biased region" description="Low complexity" evidence="7">
    <location>
        <begin position="902"/>
        <end position="915"/>
    </location>
</feature>
<dbReference type="CDD" id="cd21990">
    <property type="entry name" value="HMG-box_CIC-like"/>
    <property type="match status" value="1"/>
</dbReference>
<evidence type="ECO:0000256" key="4">
    <source>
        <dbReference type="ARBA" id="ARBA00023163"/>
    </source>
</evidence>
<dbReference type="Gene3D" id="1.10.30.10">
    <property type="entry name" value="High mobility group box domain"/>
    <property type="match status" value="1"/>
</dbReference>
<feature type="region of interest" description="Disordered" evidence="7">
    <location>
        <begin position="1456"/>
        <end position="1542"/>
    </location>
</feature>
<dbReference type="GO" id="GO:0005634">
    <property type="term" value="C:nucleus"/>
    <property type="evidence" value="ECO:0007669"/>
    <property type="project" value="UniProtKB-UniRule"/>
</dbReference>
<dbReference type="Pfam" id="PF25981">
    <property type="entry name" value="HTH_Cic_C"/>
    <property type="match status" value="1"/>
</dbReference>
<proteinExistence type="predicted"/>
<feature type="compositionally biased region" description="Low complexity" evidence="7">
    <location>
        <begin position="955"/>
        <end position="966"/>
    </location>
</feature>
<keyword evidence="5 6" id="KW-0539">Nucleus</keyword>
<feature type="region of interest" description="Disordered" evidence="7">
    <location>
        <begin position="2472"/>
        <end position="2513"/>
    </location>
</feature>
<name>A0A1I8QDA5_STOCA</name>
<evidence type="ECO:0000313" key="10">
    <source>
        <dbReference type="Proteomes" id="UP000095300"/>
    </source>
</evidence>
<feature type="region of interest" description="Disordered" evidence="7">
    <location>
        <begin position="2230"/>
        <end position="2298"/>
    </location>
</feature>
<evidence type="ECO:0000256" key="1">
    <source>
        <dbReference type="ARBA" id="ARBA00022553"/>
    </source>
</evidence>
<feature type="region of interest" description="Disordered" evidence="7">
    <location>
        <begin position="1968"/>
        <end position="2039"/>
    </location>
</feature>
<evidence type="ECO:0000256" key="3">
    <source>
        <dbReference type="ARBA" id="ARBA00023125"/>
    </source>
</evidence>
<feature type="compositionally biased region" description="Polar residues" evidence="7">
    <location>
        <begin position="556"/>
        <end position="565"/>
    </location>
</feature>
<feature type="compositionally biased region" description="Polar residues" evidence="7">
    <location>
        <begin position="109"/>
        <end position="122"/>
    </location>
</feature>